<keyword evidence="2" id="KW-1185">Reference proteome</keyword>
<proteinExistence type="predicted"/>
<sequence>METSPQPRGVISDWATLRRGQRVAFNHDSDGPVAGVVEMRTDDASVLWIQLNEGAGRRLIHREDGYRLKRAD</sequence>
<dbReference type="Proteomes" id="UP001597307">
    <property type="component" value="Unassembled WGS sequence"/>
</dbReference>
<reference evidence="2" key="1">
    <citation type="journal article" date="2019" name="Int. J. Syst. Evol. Microbiol.">
        <title>The Global Catalogue of Microorganisms (GCM) 10K type strain sequencing project: providing services to taxonomists for standard genome sequencing and annotation.</title>
        <authorList>
            <consortium name="The Broad Institute Genomics Platform"/>
            <consortium name="The Broad Institute Genome Sequencing Center for Infectious Disease"/>
            <person name="Wu L."/>
            <person name="Ma J."/>
        </authorList>
    </citation>
    <scope>NUCLEOTIDE SEQUENCE [LARGE SCALE GENOMIC DNA]</scope>
    <source>
        <strain evidence="2">JCM 11496</strain>
    </source>
</reference>
<comment type="caution">
    <text evidence="1">The sequence shown here is derived from an EMBL/GenBank/DDBJ whole genome shotgun (WGS) entry which is preliminary data.</text>
</comment>
<name>A0ABW4Q4P4_9MICC</name>
<dbReference type="EMBL" id="JBHUGA010000006">
    <property type="protein sequence ID" value="MFD1845485.1"/>
    <property type="molecule type" value="Genomic_DNA"/>
</dbReference>
<organism evidence="1 2">
    <name type="scientific">Arthrobacter flavus</name>
    <dbReference type="NCBI Taxonomy" id="95172"/>
    <lineage>
        <taxon>Bacteria</taxon>
        <taxon>Bacillati</taxon>
        <taxon>Actinomycetota</taxon>
        <taxon>Actinomycetes</taxon>
        <taxon>Micrococcales</taxon>
        <taxon>Micrococcaceae</taxon>
        <taxon>Arthrobacter</taxon>
    </lineage>
</organism>
<protein>
    <submittedName>
        <fullName evidence="1">Uncharacterized protein</fullName>
    </submittedName>
</protein>
<accession>A0ABW4Q4P4</accession>
<gene>
    <name evidence="1" type="ORF">ACFSFX_02605</name>
</gene>
<evidence type="ECO:0000313" key="2">
    <source>
        <dbReference type="Proteomes" id="UP001597307"/>
    </source>
</evidence>
<dbReference type="RefSeq" id="WP_343877707.1">
    <property type="nucleotide sequence ID" value="NZ_BAAAIJ010000007.1"/>
</dbReference>
<evidence type="ECO:0000313" key="1">
    <source>
        <dbReference type="EMBL" id="MFD1845485.1"/>
    </source>
</evidence>